<comment type="caution">
    <text evidence="2">The sequence shown here is derived from an EMBL/GenBank/DDBJ whole genome shotgun (WGS) entry which is preliminary data.</text>
</comment>
<reference evidence="2 3" key="1">
    <citation type="submission" date="2018-08" db="EMBL/GenBank/DDBJ databases">
        <title>Sequencing the genomes of 1000 actinobacteria strains.</title>
        <authorList>
            <person name="Klenk H.-P."/>
        </authorList>
    </citation>
    <scope>NUCLEOTIDE SEQUENCE [LARGE SCALE GENOMIC DNA]</scope>
    <source>
        <strain evidence="2 3">DSM 22967</strain>
    </source>
</reference>
<evidence type="ECO:0000313" key="2">
    <source>
        <dbReference type="EMBL" id="REF32238.1"/>
    </source>
</evidence>
<accession>A0A3D9US20</accession>
<dbReference type="AlphaFoldDB" id="A0A3D9US20"/>
<gene>
    <name evidence="2" type="ORF">DFJ65_3344</name>
</gene>
<sequence>MAKGKKRVPVRLKLKPPIGGTKKLTVEVKPEHLTEDVGSFTFGLCTVCDWRGPGRRSREKARDDVKAHRAKHPEHGKPVVAAGEVKS</sequence>
<organism evidence="2 3">
    <name type="scientific">Calidifontibacter indicus</name>
    <dbReference type="NCBI Taxonomy" id="419650"/>
    <lineage>
        <taxon>Bacteria</taxon>
        <taxon>Bacillati</taxon>
        <taxon>Actinomycetota</taxon>
        <taxon>Actinomycetes</taxon>
        <taxon>Micrococcales</taxon>
        <taxon>Dermacoccaceae</taxon>
        <taxon>Calidifontibacter</taxon>
    </lineage>
</organism>
<evidence type="ECO:0000256" key="1">
    <source>
        <dbReference type="SAM" id="MobiDB-lite"/>
    </source>
</evidence>
<feature type="compositionally biased region" description="Basic and acidic residues" evidence="1">
    <location>
        <begin position="60"/>
        <end position="77"/>
    </location>
</feature>
<dbReference type="Proteomes" id="UP000256253">
    <property type="component" value="Unassembled WGS sequence"/>
</dbReference>
<dbReference type="EMBL" id="QTUA01000001">
    <property type="protein sequence ID" value="REF32238.1"/>
    <property type="molecule type" value="Genomic_DNA"/>
</dbReference>
<proteinExistence type="predicted"/>
<protein>
    <submittedName>
        <fullName evidence="2">Uncharacterized protein</fullName>
    </submittedName>
</protein>
<dbReference type="RefSeq" id="WP_115923975.1">
    <property type="nucleotide sequence ID" value="NZ_QTUA01000001.1"/>
</dbReference>
<dbReference type="OrthoDB" id="4872130at2"/>
<evidence type="ECO:0000313" key="3">
    <source>
        <dbReference type="Proteomes" id="UP000256253"/>
    </source>
</evidence>
<feature type="region of interest" description="Disordered" evidence="1">
    <location>
        <begin position="53"/>
        <end position="87"/>
    </location>
</feature>
<name>A0A3D9US20_9MICO</name>
<keyword evidence="3" id="KW-1185">Reference proteome</keyword>